<keyword evidence="4" id="KW-0472">Membrane</keyword>
<comment type="subunit">
    <text evidence="4">Component of a multi-subunit COQ enzyme complex, composed of at least COQ3, COQ4, COQ5, COQ6, COQ7 and COQ9.</text>
</comment>
<dbReference type="FunFam" id="3.40.50.150:FF:000208">
    <property type="entry name" value="2-methoxy-6-polyprenyl-1,4-benzoquinol methylase, mitochondrial"/>
    <property type="match status" value="1"/>
</dbReference>
<dbReference type="HAMAP" id="MF_01813">
    <property type="entry name" value="MenG_UbiE_methyltr"/>
    <property type="match status" value="1"/>
</dbReference>
<dbReference type="Pfam" id="PF01209">
    <property type="entry name" value="Ubie_methyltran"/>
    <property type="match status" value="2"/>
</dbReference>
<comment type="subcellular location">
    <subcellularLocation>
        <location evidence="4">Mitochondrion inner membrane</location>
        <topology evidence="4">Peripheral membrane protein</topology>
        <orientation evidence="4">Matrix side</orientation>
    </subcellularLocation>
</comment>
<comment type="pathway">
    <text evidence="4">Cofactor biosynthesis; ubiquinone biosynthesis.</text>
</comment>
<dbReference type="Gene3D" id="3.40.50.150">
    <property type="entry name" value="Vaccinia Virus protein VP39"/>
    <property type="match status" value="1"/>
</dbReference>
<gene>
    <name evidence="4 5" type="primary">COQ5</name>
    <name evidence="5" type="ORF">MJAP1_000455</name>
</gene>
<dbReference type="InterPro" id="IPR029063">
    <property type="entry name" value="SAM-dependent_MTases_sf"/>
</dbReference>
<dbReference type="GeneID" id="85224104"/>
<dbReference type="PROSITE" id="PS51608">
    <property type="entry name" value="SAM_MT_UBIE"/>
    <property type="match status" value="1"/>
</dbReference>
<dbReference type="SUPFAM" id="SSF53335">
    <property type="entry name" value="S-adenosyl-L-methionine-dependent methyltransferases"/>
    <property type="match status" value="1"/>
</dbReference>
<keyword evidence="4" id="KW-0999">Mitochondrion inner membrane</keyword>
<accession>A0AAF0F0C1</accession>
<keyword evidence="3 4" id="KW-0949">S-adenosyl-L-methionine</keyword>
<dbReference type="GO" id="GO:0031314">
    <property type="term" value="C:extrinsic component of mitochondrial inner membrane"/>
    <property type="evidence" value="ECO:0007669"/>
    <property type="project" value="UniProtKB-UniRule"/>
</dbReference>
<keyword evidence="4" id="KW-0496">Mitochondrion</keyword>
<keyword evidence="2 4" id="KW-0808">Transferase</keyword>
<evidence type="ECO:0000313" key="5">
    <source>
        <dbReference type="EMBL" id="WFD37511.1"/>
    </source>
</evidence>
<evidence type="ECO:0000256" key="3">
    <source>
        <dbReference type="ARBA" id="ARBA00022691"/>
    </source>
</evidence>
<keyword evidence="6" id="KW-1185">Reference proteome</keyword>
<name>A0AAF0F0C1_9BASI</name>
<dbReference type="GO" id="GO:0008425">
    <property type="term" value="F:2-methoxy-6-polyprenyl-1,4-benzoquinol methyltransferase activity"/>
    <property type="evidence" value="ECO:0007669"/>
    <property type="project" value="UniProtKB-UniRule"/>
</dbReference>
<dbReference type="GO" id="GO:0032259">
    <property type="term" value="P:methylation"/>
    <property type="evidence" value="ECO:0007669"/>
    <property type="project" value="UniProtKB-KW"/>
</dbReference>
<dbReference type="AlphaFoldDB" id="A0AAF0F0C1"/>
<proteinExistence type="inferred from homology"/>
<comment type="catalytic activity">
    <reaction evidence="4">
        <text>a 2-methoxy-6-(all-trans-polyprenyl)benzene-1,4-diol + S-adenosyl-L-methionine = a 5-methoxy-2-methyl-3-(all-trans-polyprenyl)benzene-1,4-diol + S-adenosyl-L-homocysteine + H(+)</text>
        <dbReference type="Rhea" id="RHEA:28286"/>
        <dbReference type="Rhea" id="RHEA-COMP:10858"/>
        <dbReference type="Rhea" id="RHEA-COMP:10859"/>
        <dbReference type="ChEBI" id="CHEBI:15378"/>
        <dbReference type="ChEBI" id="CHEBI:57856"/>
        <dbReference type="ChEBI" id="CHEBI:59789"/>
        <dbReference type="ChEBI" id="CHEBI:84166"/>
        <dbReference type="ChEBI" id="CHEBI:84167"/>
        <dbReference type="EC" id="2.1.1.201"/>
    </reaction>
</comment>
<organism evidence="5 6">
    <name type="scientific">Malassezia japonica</name>
    <dbReference type="NCBI Taxonomy" id="223818"/>
    <lineage>
        <taxon>Eukaryota</taxon>
        <taxon>Fungi</taxon>
        <taxon>Dikarya</taxon>
        <taxon>Basidiomycota</taxon>
        <taxon>Ustilaginomycotina</taxon>
        <taxon>Malasseziomycetes</taxon>
        <taxon>Malasseziales</taxon>
        <taxon>Malasseziaceae</taxon>
        <taxon>Malassezia</taxon>
    </lineage>
</organism>
<dbReference type="PROSITE" id="PS01184">
    <property type="entry name" value="UBIE_2"/>
    <property type="match status" value="1"/>
</dbReference>
<comment type="similarity">
    <text evidence="4">Belongs to the class I-like SAM-binding methyltransferase superfamily. MenG/UbiE family.</text>
</comment>
<keyword evidence="1 4" id="KW-0489">Methyltransferase</keyword>
<reference evidence="5" key="1">
    <citation type="submission" date="2023-03" db="EMBL/GenBank/DDBJ databases">
        <title>Mating type loci evolution in Malassezia.</title>
        <authorList>
            <person name="Coelho M.A."/>
        </authorList>
    </citation>
    <scope>NUCLEOTIDE SEQUENCE</scope>
    <source>
        <strain evidence="5">CBS 9431</strain>
    </source>
</reference>
<dbReference type="EC" id="2.1.1.201" evidence="4"/>
<feature type="binding site" evidence="4">
    <location>
        <position position="107"/>
    </location>
    <ligand>
        <name>S-adenosyl-L-methionine</name>
        <dbReference type="ChEBI" id="CHEBI:59789"/>
    </ligand>
</feature>
<dbReference type="PANTHER" id="PTHR43591">
    <property type="entry name" value="METHYLTRANSFERASE"/>
    <property type="match status" value="1"/>
</dbReference>
<evidence type="ECO:0000256" key="1">
    <source>
        <dbReference type="ARBA" id="ARBA00022603"/>
    </source>
</evidence>
<keyword evidence="4" id="KW-0831">Ubiquinone biosynthesis</keyword>
<dbReference type="RefSeq" id="XP_060120408.1">
    <property type="nucleotide sequence ID" value="XM_060264425.1"/>
</dbReference>
<feature type="binding site" evidence="4">
    <location>
        <position position="133"/>
    </location>
    <ligand>
        <name>S-adenosyl-L-methionine</name>
        <dbReference type="ChEBI" id="CHEBI:59789"/>
    </ligand>
</feature>
<evidence type="ECO:0000256" key="2">
    <source>
        <dbReference type="ARBA" id="ARBA00022679"/>
    </source>
</evidence>
<dbReference type="CDD" id="cd02440">
    <property type="entry name" value="AdoMet_MTases"/>
    <property type="match status" value="1"/>
</dbReference>
<evidence type="ECO:0000313" key="6">
    <source>
        <dbReference type="Proteomes" id="UP001217754"/>
    </source>
</evidence>
<comment type="caution">
    <text evidence="4">Lacks conserved residue(s) required for the propagation of feature annotation.</text>
</comment>
<comment type="function">
    <text evidence="4">Methyltransferase required for the conversion of 2-polyprenyl-6-methoxy-1,4-benzoquinol (DDMQH2) to 2-polyprenyl-3-methyl-6-methoxy-1,4-benzoquinol (DMQH2).</text>
</comment>
<dbReference type="InterPro" id="IPR023576">
    <property type="entry name" value="UbiE/COQ5_MeTrFase_CS"/>
</dbReference>
<protein>
    <recommendedName>
        <fullName evidence="4">2-methoxy-6-polyprenyl-1,4-benzoquinol methylase, mitochondrial</fullName>
        <ecNumber evidence="4">2.1.1.201</ecNumber>
    </recommendedName>
    <alternativeName>
        <fullName evidence="4">Ubiquinone biosynthesis methyltransferase COQ5</fullName>
    </alternativeName>
</protein>
<evidence type="ECO:0000256" key="4">
    <source>
        <dbReference type="HAMAP-Rule" id="MF_03191"/>
    </source>
</evidence>
<dbReference type="Proteomes" id="UP001217754">
    <property type="component" value="Chromosome 1"/>
</dbReference>
<dbReference type="PROSITE" id="PS01183">
    <property type="entry name" value="UBIE_1"/>
    <property type="match status" value="1"/>
</dbReference>
<dbReference type="PANTHER" id="PTHR43591:SF24">
    <property type="entry name" value="2-METHOXY-6-POLYPRENYL-1,4-BENZOQUINOL METHYLASE, MITOCHONDRIAL"/>
    <property type="match status" value="1"/>
</dbReference>
<dbReference type="EMBL" id="CP119958">
    <property type="protein sequence ID" value="WFD37511.1"/>
    <property type="molecule type" value="Genomic_DNA"/>
</dbReference>
<feature type="binding site" evidence="4">
    <location>
        <begin position="163"/>
        <end position="164"/>
    </location>
    <ligand>
        <name>S-adenosyl-L-methionine</name>
        <dbReference type="ChEBI" id="CHEBI:59789"/>
    </ligand>
</feature>
<dbReference type="InterPro" id="IPR004033">
    <property type="entry name" value="UbiE/COQ5_MeTrFase"/>
</dbReference>
<sequence>MSFMRVPRAGLRIRTAGLEQVRAFCATPRVRDDRFDGDGRNTHFGFRTVRESDKESLVGTVFSSVASSYDIMNDAMSLGIHRLWKNHFVEMLNPRGGIHCLDVAGGTGDIALRLLDHARTKHLDRETRVTVLDINPQMLVEGQKRMKQTMYWNTPQIRFQLGNAEALDKVMEVPERRNPPASTHKNPILPPLVSEPIPNESVDLYTIAFGIRNCTHIDEVIKEAYRVLKPGGIFAVLEFGKVSIPLLAEMYKQYSFSVIPPLGQLLVGDRDSYQYLVESIERFPTQREFADMIADAGFLSPGSAEAQSMGLPRLSGPSGAYEDLTLGVATIWTGIKPFA</sequence>